<reference evidence="6 7" key="1">
    <citation type="submission" date="2020-09" db="EMBL/GenBank/DDBJ databases">
        <authorList>
            <person name="Kim M.K."/>
        </authorList>
    </citation>
    <scope>NUCLEOTIDE SEQUENCE [LARGE SCALE GENOMIC DNA]</scope>
    <source>
        <strain evidence="6 7">BT646</strain>
    </source>
</reference>
<keyword evidence="2 6" id="KW-0032">Aminotransferase</keyword>
<dbReference type="InterPro" id="IPR005814">
    <property type="entry name" value="Aminotrans_3"/>
</dbReference>
<dbReference type="InterPro" id="IPR015422">
    <property type="entry name" value="PyrdxlP-dep_Trfase_small"/>
</dbReference>
<dbReference type="InterPro" id="IPR015424">
    <property type="entry name" value="PyrdxlP-dep_Trfase"/>
</dbReference>
<keyword evidence="4 5" id="KW-0663">Pyridoxal phosphate</keyword>
<evidence type="ECO:0000256" key="2">
    <source>
        <dbReference type="ARBA" id="ARBA00022576"/>
    </source>
</evidence>
<keyword evidence="7" id="KW-1185">Reference proteome</keyword>
<name>A0ABR8JKV0_9BACT</name>
<evidence type="ECO:0000256" key="1">
    <source>
        <dbReference type="ARBA" id="ARBA00001933"/>
    </source>
</evidence>
<dbReference type="PIRSF" id="PIRSF000521">
    <property type="entry name" value="Transaminase_4ab_Lys_Orn"/>
    <property type="match status" value="1"/>
</dbReference>
<dbReference type="Proteomes" id="UP000642468">
    <property type="component" value="Unassembled WGS sequence"/>
</dbReference>
<dbReference type="InterPro" id="IPR015421">
    <property type="entry name" value="PyrdxlP-dep_Trfase_major"/>
</dbReference>
<evidence type="ECO:0000313" key="7">
    <source>
        <dbReference type="Proteomes" id="UP000642468"/>
    </source>
</evidence>
<sequence length="404" mass="44213">MLTTRQLFLRHQAQTSDFPLLLEIERAEGVYMYAPDGRRYLDLISGIGVSNIGHRHPRVVEAIKYQVDKYLHLMVYGELVQAPPAQLAQALHETLPPHLDTVYFTNSGTEAVEGALKLAKRHTGRTGFISCLNAYHGSTHGALSITGSEGFKNSYRPLLPDVRHFRYNSFDDLALIDEHTAAVIVETVQGEAGVRVPEPGYLPALRRRCNEVGALLILDEIQCGFGRTGSFWAFEQFGIEPDILLCAKGMGGGMPIGAFISSQEIMAGFKTNPILGHCTTFGGHPVSCAASLATLRVIQQENLLAGVAEKAARFRRQLVHPAIRAVRGCGLLMAVEFDSFEVLKPIIDQALEHEGILTDWFLFCDNSLRLAPPLIITDTEIDEACAALLRAISAVCDEAPAVAH</sequence>
<comment type="similarity">
    <text evidence="5">Belongs to the class-III pyridoxal-phosphate-dependent aminotransferase family.</text>
</comment>
<organism evidence="6 7">
    <name type="scientific">Hymenobacter duratus</name>
    <dbReference type="NCBI Taxonomy" id="2771356"/>
    <lineage>
        <taxon>Bacteria</taxon>
        <taxon>Pseudomonadati</taxon>
        <taxon>Bacteroidota</taxon>
        <taxon>Cytophagia</taxon>
        <taxon>Cytophagales</taxon>
        <taxon>Hymenobacteraceae</taxon>
        <taxon>Hymenobacter</taxon>
    </lineage>
</organism>
<dbReference type="PANTHER" id="PTHR11986">
    <property type="entry name" value="AMINOTRANSFERASE CLASS III"/>
    <property type="match status" value="1"/>
</dbReference>
<evidence type="ECO:0000256" key="4">
    <source>
        <dbReference type="ARBA" id="ARBA00022898"/>
    </source>
</evidence>
<dbReference type="PROSITE" id="PS00600">
    <property type="entry name" value="AA_TRANSFER_CLASS_3"/>
    <property type="match status" value="1"/>
</dbReference>
<dbReference type="SUPFAM" id="SSF53383">
    <property type="entry name" value="PLP-dependent transferases"/>
    <property type="match status" value="1"/>
</dbReference>
<dbReference type="CDD" id="cd00610">
    <property type="entry name" value="OAT_like"/>
    <property type="match status" value="1"/>
</dbReference>
<dbReference type="PANTHER" id="PTHR11986:SF79">
    <property type="entry name" value="ACETYLORNITHINE AMINOTRANSFERASE, MITOCHONDRIAL"/>
    <property type="match status" value="1"/>
</dbReference>
<evidence type="ECO:0000256" key="5">
    <source>
        <dbReference type="RuleBase" id="RU003560"/>
    </source>
</evidence>
<proteinExistence type="inferred from homology"/>
<accession>A0ABR8JKV0</accession>
<dbReference type="EMBL" id="JACWZZ010000003">
    <property type="protein sequence ID" value="MBD2716251.1"/>
    <property type="molecule type" value="Genomic_DNA"/>
</dbReference>
<comment type="caution">
    <text evidence="6">The sequence shown here is derived from an EMBL/GenBank/DDBJ whole genome shotgun (WGS) entry which is preliminary data.</text>
</comment>
<dbReference type="RefSeq" id="WP_190785223.1">
    <property type="nucleotide sequence ID" value="NZ_JACWZZ010000003.1"/>
</dbReference>
<evidence type="ECO:0000256" key="3">
    <source>
        <dbReference type="ARBA" id="ARBA00022679"/>
    </source>
</evidence>
<gene>
    <name evidence="6" type="ORF">IC231_14500</name>
</gene>
<dbReference type="GO" id="GO:0008483">
    <property type="term" value="F:transaminase activity"/>
    <property type="evidence" value="ECO:0007669"/>
    <property type="project" value="UniProtKB-KW"/>
</dbReference>
<dbReference type="Pfam" id="PF00202">
    <property type="entry name" value="Aminotran_3"/>
    <property type="match status" value="1"/>
</dbReference>
<dbReference type="InterPro" id="IPR049704">
    <property type="entry name" value="Aminotrans_3_PPA_site"/>
</dbReference>
<dbReference type="Gene3D" id="3.40.640.10">
    <property type="entry name" value="Type I PLP-dependent aspartate aminotransferase-like (Major domain)"/>
    <property type="match status" value="1"/>
</dbReference>
<evidence type="ECO:0000313" key="6">
    <source>
        <dbReference type="EMBL" id="MBD2716251.1"/>
    </source>
</evidence>
<dbReference type="InterPro" id="IPR050103">
    <property type="entry name" value="Class-III_PLP-dep_AT"/>
</dbReference>
<protein>
    <submittedName>
        <fullName evidence="6">Aspartate aminotransferase family protein</fullName>
    </submittedName>
</protein>
<dbReference type="Gene3D" id="3.90.1150.10">
    <property type="entry name" value="Aspartate Aminotransferase, domain 1"/>
    <property type="match status" value="1"/>
</dbReference>
<comment type="cofactor">
    <cofactor evidence="1">
        <name>pyridoxal 5'-phosphate</name>
        <dbReference type="ChEBI" id="CHEBI:597326"/>
    </cofactor>
</comment>
<keyword evidence="3" id="KW-0808">Transferase</keyword>